<keyword evidence="2" id="KW-1185">Reference proteome</keyword>
<name>A0ACA9PJE3_9GLOM</name>
<comment type="caution">
    <text evidence="1">The sequence shown here is derived from an EMBL/GenBank/DDBJ whole genome shotgun (WGS) entry which is preliminary data.</text>
</comment>
<sequence length="82" mass="9158">IKSNETEGLTGTNNTDCRPIGNCYRNGIEVKTDGYRPFVVIKSQSGFEAERSIWKNEGTNWENDNDGIVVKTCEVNSDKGEK</sequence>
<proteinExistence type="predicted"/>
<organism evidence="1 2">
    <name type="scientific">Dentiscutata heterogama</name>
    <dbReference type="NCBI Taxonomy" id="1316150"/>
    <lineage>
        <taxon>Eukaryota</taxon>
        <taxon>Fungi</taxon>
        <taxon>Fungi incertae sedis</taxon>
        <taxon>Mucoromycota</taxon>
        <taxon>Glomeromycotina</taxon>
        <taxon>Glomeromycetes</taxon>
        <taxon>Diversisporales</taxon>
        <taxon>Gigasporaceae</taxon>
        <taxon>Dentiscutata</taxon>
    </lineage>
</organism>
<evidence type="ECO:0000313" key="1">
    <source>
        <dbReference type="EMBL" id="CAG8712499.1"/>
    </source>
</evidence>
<accession>A0ACA9PJE3</accession>
<gene>
    <name evidence="1" type="ORF">DHETER_LOCUS12344</name>
</gene>
<evidence type="ECO:0000313" key="2">
    <source>
        <dbReference type="Proteomes" id="UP000789702"/>
    </source>
</evidence>
<feature type="non-terminal residue" evidence="1">
    <location>
        <position position="1"/>
    </location>
</feature>
<reference evidence="1" key="1">
    <citation type="submission" date="2021-06" db="EMBL/GenBank/DDBJ databases">
        <authorList>
            <person name="Kallberg Y."/>
            <person name="Tangrot J."/>
            <person name="Rosling A."/>
        </authorList>
    </citation>
    <scope>NUCLEOTIDE SEQUENCE</scope>
    <source>
        <strain evidence="1">IL203A</strain>
    </source>
</reference>
<feature type="non-terminal residue" evidence="1">
    <location>
        <position position="82"/>
    </location>
</feature>
<dbReference type="EMBL" id="CAJVPU010029979">
    <property type="protein sequence ID" value="CAG8712499.1"/>
    <property type="molecule type" value="Genomic_DNA"/>
</dbReference>
<dbReference type="Proteomes" id="UP000789702">
    <property type="component" value="Unassembled WGS sequence"/>
</dbReference>
<protein>
    <submittedName>
        <fullName evidence="1">1143_t:CDS:1</fullName>
    </submittedName>
</protein>